<dbReference type="InterPro" id="IPR006549">
    <property type="entry name" value="HAD-SF_hydro_IIIA"/>
</dbReference>
<dbReference type="SFLD" id="SFLDG01138">
    <property type="entry name" value="C1.6.2:_Deoxy-d-mannose-octulo"/>
    <property type="match status" value="1"/>
</dbReference>
<dbReference type="SFLD" id="SFLDG01136">
    <property type="entry name" value="C1.6:_Phosphoserine_Phosphatas"/>
    <property type="match status" value="1"/>
</dbReference>
<dbReference type="NCBIfam" id="TIGR01670">
    <property type="entry name" value="KdsC-phosphatas"/>
    <property type="match status" value="1"/>
</dbReference>
<organism evidence="7 8">
    <name type="scientific">Cohnella hongkongensis</name>
    <dbReference type="NCBI Taxonomy" id="178337"/>
    <lineage>
        <taxon>Bacteria</taxon>
        <taxon>Bacillati</taxon>
        <taxon>Bacillota</taxon>
        <taxon>Bacilli</taxon>
        <taxon>Bacillales</taxon>
        <taxon>Paenibacillaceae</taxon>
        <taxon>Cohnella</taxon>
    </lineage>
</organism>
<keyword evidence="5" id="KW-0378">Hydrolase</keyword>
<reference evidence="8" key="1">
    <citation type="journal article" date="2019" name="Int. J. Syst. Evol. Microbiol.">
        <title>The Global Catalogue of Microorganisms (GCM) 10K type strain sequencing project: providing services to taxonomists for standard genome sequencing and annotation.</title>
        <authorList>
            <consortium name="The Broad Institute Genomics Platform"/>
            <consortium name="The Broad Institute Genome Sequencing Center for Infectious Disease"/>
            <person name="Wu L."/>
            <person name="Ma J."/>
        </authorList>
    </citation>
    <scope>NUCLEOTIDE SEQUENCE [LARGE SCALE GENOMIC DNA]</scope>
    <source>
        <strain evidence="8">CCUG 49571</strain>
    </source>
</reference>
<dbReference type="Proteomes" id="UP001596028">
    <property type="component" value="Unassembled WGS sequence"/>
</dbReference>
<dbReference type="CDD" id="cd01630">
    <property type="entry name" value="HAD_KDO-like"/>
    <property type="match status" value="1"/>
</dbReference>
<comment type="caution">
    <text evidence="7">The sequence shown here is derived from an EMBL/GenBank/DDBJ whole genome shotgun (WGS) entry which is preliminary data.</text>
</comment>
<dbReference type="InterPro" id="IPR036412">
    <property type="entry name" value="HAD-like_sf"/>
</dbReference>
<dbReference type="PANTHER" id="PTHR21485">
    <property type="entry name" value="HAD SUPERFAMILY MEMBERS CMAS AND KDSC"/>
    <property type="match status" value="1"/>
</dbReference>
<proteinExistence type="inferred from homology"/>
<comment type="similarity">
    <text evidence="2">Belongs to the KdsC family.</text>
</comment>
<dbReference type="Gene3D" id="3.40.50.1000">
    <property type="entry name" value="HAD superfamily/HAD-like"/>
    <property type="match status" value="1"/>
</dbReference>
<protein>
    <submittedName>
        <fullName evidence="7">KdsC family phosphatase</fullName>
    </submittedName>
</protein>
<dbReference type="SUPFAM" id="SSF56784">
    <property type="entry name" value="HAD-like"/>
    <property type="match status" value="1"/>
</dbReference>
<comment type="subunit">
    <text evidence="3">Homotetramer.</text>
</comment>
<sequence length="165" mass="18266">MKAGSHLGKLKMLIMDVDGTLTDGKIYIGPQGELFKAFSVKDGYGIKLLREAGIKTAIITARVSEIVDIRSRELGIDEVVQGAENKLEKYEEIKRKYGLTDEEIGYVGDDMNDREILERAGSKFAVNNCAEELKPIVHFISRSDGGNGAVREIIAYILNNRNSES</sequence>
<evidence type="ECO:0000256" key="6">
    <source>
        <dbReference type="ARBA" id="ARBA00022842"/>
    </source>
</evidence>
<dbReference type="InterPro" id="IPR050793">
    <property type="entry name" value="CMP-NeuNAc_synthase"/>
</dbReference>
<evidence type="ECO:0000313" key="8">
    <source>
        <dbReference type="Proteomes" id="UP001596028"/>
    </source>
</evidence>
<dbReference type="RefSeq" id="WP_378097816.1">
    <property type="nucleotide sequence ID" value="NZ_JBHSEP010000011.1"/>
</dbReference>
<name>A0ABV9FD75_9BACL</name>
<dbReference type="Pfam" id="PF08282">
    <property type="entry name" value="Hydrolase_3"/>
    <property type="match status" value="1"/>
</dbReference>
<comment type="cofactor">
    <cofactor evidence="1">
        <name>Mg(2+)</name>
        <dbReference type="ChEBI" id="CHEBI:18420"/>
    </cofactor>
</comment>
<keyword evidence="4" id="KW-0479">Metal-binding</keyword>
<dbReference type="PANTHER" id="PTHR21485:SF3">
    <property type="entry name" value="N-ACYLNEURAMINATE CYTIDYLYLTRANSFERASE"/>
    <property type="match status" value="1"/>
</dbReference>
<dbReference type="NCBIfam" id="TIGR01662">
    <property type="entry name" value="HAD-SF-IIIA"/>
    <property type="match status" value="1"/>
</dbReference>
<dbReference type="SFLD" id="SFLDS00003">
    <property type="entry name" value="Haloacid_Dehalogenase"/>
    <property type="match status" value="1"/>
</dbReference>
<gene>
    <name evidence="7" type="ORF">ACFO3S_15400</name>
</gene>
<evidence type="ECO:0000256" key="3">
    <source>
        <dbReference type="ARBA" id="ARBA00011881"/>
    </source>
</evidence>
<evidence type="ECO:0000313" key="7">
    <source>
        <dbReference type="EMBL" id="MFC4599637.1"/>
    </source>
</evidence>
<keyword evidence="6" id="KW-0460">Magnesium</keyword>
<evidence type="ECO:0000256" key="4">
    <source>
        <dbReference type="ARBA" id="ARBA00022723"/>
    </source>
</evidence>
<dbReference type="InterPro" id="IPR023214">
    <property type="entry name" value="HAD_sf"/>
</dbReference>
<evidence type="ECO:0000256" key="5">
    <source>
        <dbReference type="ARBA" id="ARBA00022801"/>
    </source>
</evidence>
<accession>A0ABV9FD75</accession>
<dbReference type="PIRSF" id="PIRSF006118">
    <property type="entry name" value="KDO8-P_Ptase"/>
    <property type="match status" value="1"/>
</dbReference>
<dbReference type="InterPro" id="IPR010023">
    <property type="entry name" value="KdsC_fam"/>
</dbReference>
<keyword evidence="8" id="KW-1185">Reference proteome</keyword>
<dbReference type="EMBL" id="JBHSEP010000011">
    <property type="protein sequence ID" value="MFC4599637.1"/>
    <property type="molecule type" value="Genomic_DNA"/>
</dbReference>
<evidence type="ECO:0000256" key="2">
    <source>
        <dbReference type="ARBA" id="ARBA00005893"/>
    </source>
</evidence>
<evidence type="ECO:0000256" key="1">
    <source>
        <dbReference type="ARBA" id="ARBA00001946"/>
    </source>
</evidence>